<keyword evidence="3" id="KW-1185">Reference proteome</keyword>
<evidence type="ECO:0000313" key="3">
    <source>
        <dbReference type="Proteomes" id="UP000297737"/>
    </source>
</evidence>
<protein>
    <submittedName>
        <fullName evidence="2">Uncharacterized protein</fullName>
    </submittedName>
</protein>
<dbReference type="EMBL" id="SIHO01000002">
    <property type="protein sequence ID" value="TFU02955.1"/>
    <property type="molecule type" value="Genomic_DNA"/>
</dbReference>
<keyword evidence="1" id="KW-0472">Membrane</keyword>
<name>A0A4Y9ELM2_9SPHN</name>
<comment type="caution">
    <text evidence="2">The sequence shown here is derived from an EMBL/GenBank/DDBJ whole genome shotgun (WGS) entry which is preliminary data.</text>
</comment>
<evidence type="ECO:0000256" key="1">
    <source>
        <dbReference type="SAM" id="Phobius"/>
    </source>
</evidence>
<dbReference type="Proteomes" id="UP000297737">
    <property type="component" value="Unassembled WGS sequence"/>
</dbReference>
<dbReference type="OrthoDB" id="7632164at2"/>
<organism evidence="2 3">
    <name type="scientific">Glacieibacterium arshaanense</name>
    <dbReference type="NCBI Taxonomy" id="2511025"/>
    <lineage>
        <taxon>Bacteria</taxon>
        <taxon>Pseudomonadati</taxon>
        <taxon>Pseudomonadota</taxon>
        <taxon>Alphaproteobacteria</taxon>
        <taxon>Sphingomonadales</taxon>
        <taxon>Sphingosinicellaceae</taxon>
        <taxon>Glacieibacterium</taxon>
    </lineage>
</organism>
<sequence length="152" mass="15699">MTNDRALEIIAAYGADVTRWPAEERAALTTAIANSPALQRALADARTTDAAIASMLGDWAQVAPSAADSAKLAAAARASAPRWNRWIGGAFAAAIAASLIAITPLPRMWGGGTEQQGTTSPTIVASADNTGITDAQAYAMLFTLTPQEESLI</sequence>
<keyword evidence="1" id="KW-0812">Transmembrane</keyword>
<keyword evidence="1" id="KW-1133">Transmembrane helix</keyword>
<dbReference type="AlphaFoldDB" id="A0A4Y9ELM2"/>
<evidence type="ECO:0000313" key="2">
    <source>
        <dbReference type="EMBL" id="TFU02955.1"/>
    </source>
</evidence>
<accession>A0A4Y9ELM2</accession>
<feature type="transmembrane region" description="Helical" evidence="1">
    <location>
        <begin position="86"/>
        <end position="105"/>
    </location>
</feature>
<proteinExistence type="predicted"/>
<reference evidence="2 3" key="1">
    <citation type="submission" date="2019-02" db="EMBL/GenBank/DDBJ databases">
        <title>Polymorphobacter sp. isolated from the lake at the Tibet of China.</title>
        <authorList>
            <person name="Li A."/>
        </authorList>
    </citation>
    <scope>NUCLEOTIDE SEQUENCE [LARGE SCALE GENOMIC DNA]</scope>
    <source>
        <strain evidence="2 3">DJ1R-1</strain>
    </source>
</reference>
<gene>
    <name evidence="2" type="ORF">EUV02_07025</name>
</gene>
<dbReference type="RefSeq" id="WP_135245547.1">
    <property type="nucleotide sequence ID" value="NZ_SIHO01000002.1"/>
</dbReference>